<feature type="transmembrane region" description="Helical" evidence="1">
    <location>
        <begin position="69"/>
        <end position="86"/>
    </location>
</feature>
<name>A0A369P4P2_9ACTN</name>
<keyword evidence="1" id="KW-0472">Membrane</keyword>
<feature type="transmembrane region" description="Helical" evidence="1">
    <location>
        <begin position="130"/>
        <end position="149"/>
    </location>
</feature>
<gene>
    <name evidence="2" type="ORF">C1850_02645</name>
</gene>
<proteinExistence type="predicted"/>
<keyword evidence="1" id="KW-1133">Transmembrane helix</keyword>
<keyword evidence="1" id="KW-0812">Transmembrane</keyword>
<sequence>MPPWWLLGIGFTHVQILSQYAGSGLFHGMAGLPVSTDVAWFVGMGANILVLLACGAVFRGPRLDRLKRLLAPSIILNIVGFLLSVWPTGVTANDDPVALLGAIALGMGQAIMFLLWADVFNRAKIEEAEIALPLSSLVVLAYAVVVPLLPASLNGIPMLVAPLASGATLSFPFRGCRWHRHARRQSP</sequence>
<protein>
    <submittedName>
        <fullName evidence="2">Uncharacterized protein</fullName>
    </submittedName>
</protein>
<evidence type="ECO:0000313" key="3">
    <source>
        <dbReference type="Proteomes" id="UP000253805"/>
    </source>
</evidence>
<dbReference type="EMBL" id="PPUT01000004">
    <property type="protein sequence ID" value="RDC46215.1"/>
    <property type="molecule type" value="Genomic_DNA"/>
</dbReference>
<feature type="transmembrane region" description="Helical" evidence="1">
    <location>
        <begin position="98"/>
        <end position="118"/>
    </location>
</feature>
<dbReference type="Proteomes" id="UP000253805">
    <property type="component" value="Unassembled WGS sequence"/>
</dbReference>
<comment type="caution">
    <text evidence="2">The sequence shown here is derived from an EMBL/GenBank/DDBJ whole genome shotgun (WGS) entry which is preliminary data.</text>
</comment>
<reference evidence="2 3" key="1">
    <citation type="journal article" date="2018" name="Elife">
        <title>Discovery and characterization of a prevalent human gut bacterial enzyme sufficient for the inactivation of a family of plant toxins.</title>
        <authorList>
            <person name="Koppel N."/>
            <person name="Bisanz J.E."/>
            <person name="Pandelia M.E."/>
            <person name="Turnbaugh P.J."/>
            <person name="Balskus E.P."/>
        </authorList>
    </citation>
    <scope>NUCLEOTIDE SEQUENCE [LARGE SCALE GENOMIC DNA]</scope>
    <source>
        <strain evidence="2 3">OB21 GAM 11</strain>
    </source>
</reference>
<evidence type="ECO:0000256" key="1">
    <source>
        <dbReference type="SAM" id="Phobius"/>
    </source>
</evidence>
<organism evidence="2 3">
    <name type="scientific">Adlercreutzia equolifaciens subsp. celatus</name>
    <dbReference type="NCBI Taxonomy" id="394340"/>
    <lineage>
        <taxon>Bacteria</taxon>
        <taxon>Bacillati</taxon>
        <taxon>Actinomycetota</taxon>
        <taxon>Coriobacteriia</taxon>
        <taxon>Eggerthellales</taxon>
        <taxon>Eggerthellaceae</taxon>
        <taxon>Adlercreutzia</taxon>
    </lineage>
</organism>
<feature type="transmembrane region" description="Helical" evidence="1">
    <location>
        <begin position="38"/>
        <end position="57"/>
    </location>
</feature>
<dbReference type="AlphaFoldDB" id="A0A369P4P2"/>
<evidence type="ECO:0000313" key="2">
    <source>
        <dbReference type="EMBL" id="RDC46215.1"/>
    </source>
</evidence>
<accession>A0A369P4P2</accession>
<feature type="transmembrane region" description="Helical" evidence="1">
    <location>
        <begin position="155"/>
        <end position="173"/>
    </location>
</feature>